<dbReference type="AlphaFoldDB" id="A0A8H8CIV3"/>
<dbReference type="SUPFAM" id="SSF52047">
    <property type="entry name" value="RNI-like"/>
    <property type="match status" value="1"/>
</dbReference>
<reference evidence="1" key="1">
    <citation type="submission" date="2021-02" db="EMBL/GenBank/DDBJ databases">
        <title>Psilocybe cubensis genome.</title>
        <authorList>
            <person name="Mckernan K.J."/>
            <person name="Crawford S."/>
            <person name="Trippe A."/>
            <person name="Kane L.T."/>
            <person name="Mclaughlin S."/>
        </authorList>
    </citation>
    <scope>NUCLEOTIDE SEQUENCE [LARGE SCALE GENOMIC DNA]</scope>
    <source>
        <strain evidence="1">MGC-MH-2018</strain>
    </source>
</reference>
<comment type="caution">
    <text evidence="1">The sequence shown here is derived from an EMBL/GenBank/DDBJ whole genome shotgun (WGS) entry which is preliminary data.</text>
</comment>
<evidence type="ECO:0008006" key="2">
    <source>
        <dbReference type="Google" id="ProtNLM"/>
    </source>
</evidence>
<protein>
    <recommendedName>
        <fullName evidence="2">F-box domain-containing protein</fullName>
    </recommendedName>
</protein>
<sequence>MQALDVLCPELYDYIIDFLHDDDAALRACALVCRAWLPSSRCHLFYRLKLSGSGPSPISSSWANNTACRRIYGTLLSSPHLAAYVNELSIQEHNVLRPSTYRWVSEEITFPSLLKKLVNIRALEFNFPPPNSGAIKTAWSTMTFREISEAMSSMSLETLALRQFSFSSLPDFVKILDSCRQIKTLQLDHVDIATATHLSPSALDHVLNLNLPDSISHTAETNTVLETLILRSNSLALIIPVLLRTNSFLNLSSLQHLIMNVTPDSYTNILELLEIIPNLQHLELDIDHDFDYDAHLAHKDTLSLTYLPALKYLSLHTHILLGRMEPVSWLLAMFSTAGPAPSQLVDFALTCTVDKPPPSLTVQAFDSVLAGWHNLDNLLTQPTFDAMKRFRLDFALDGPIGDESVKSVSLEFIKQLRNLRTKGLLEVDICEV</sequence>
<name>A0A8H8CIV3_PSICU</name>
<dbReference type="EMBL" id="JAFIQS010000008">
    <property type="protein sequence ID" value="KAG5166369.1"/>
    <property type="molecule type" value="Genomic_DNA"/>
</dbReference>
<gene>
    <name evidence="1" type="ORF">JR316_008454</name>
</gene>
<dbReference type="InterPro" id="IPR032675">
    <property type="entry name" value="LRR_dom_sf"/>
</dbReference>
<dbReference type="Gene3D" id="3.80.10.10">
    <property type="entry name" value="Ribonuclease Inhibitor"/>
    <property type="match status" value="1"/>
</dbReference>
<organism evidence="1">
    <name type="scientific">Psilocybe cubensis</name>
    <name type="common">Psychedelic mushroom</name>
    <name type="synonym">Stropharia cubensis</name>
    <dbReference type="NCBI Taxonomy" id="181762"/>
    <lineage>
        <taxon>Eukaryota</taxon>
        <taxon>Fungi</taxon>
        <taxon>Dikarya</taxon>
        <taxon>Basidiomycota</taxon>
        <taxon>Agaricomycotina</taxon>
        <taxon>Agaricomycetes</taxon>
        <taxon>Agaricomycetidae</taxon>
        <taxon>Agaricales</taxon>
        <taxon>Agaricineae</taxon>
        <taxon>Strophariaceae</taxon>
        <taxon>Psilocybe</taxon>
    </lineage>
</organism>
<accession>A0A8H8CIV3</accession>
<proteinExistence type="predicted"/>
<evidence type="ECO:0000313" key="1">
    <source>
        <dbReference type="EMBL" id="KAG5166369.1"/>
    </source>
</evidence>
<dbReference type="OrthoDB" id="2788229at2759"/>